<proteinExistence type="predicted"/>
<accession>A0ACC2PMX7</accession>
<evidence type="ECO:0000313" key="1">
    <source>
        <dbReference type="EMBL" id="KAJ8684955.1"/>
    </source>
</evidence>
<evidence type="ECO:0000313" key="2">
    <source>
        <dbReference type="Proteomes" id="UP001239111"/>
    </source>
</evidence>
<sequence length="995" mass="112919">MSSGTIIITSPTKVLASPRKALSNITNISVDQAILEDVFIDIVEDLSITGRHQETLNVTNSSGLETTLSDASSSRQSTEPGTPDTESEGNTGSTSTTSKPSLSQIREDVEIIEESTEIIIDNSYKTSWVIGALKRYRGALKFTIQDHYRNNPCYVNPNAWELFMADHAFLFPASDQLLMTQWPVIAKSIITVAEMYKKRSKLIENILIENSETTTNAHTQNLALALVPAILVALAKSLKSIGRTWKPTAQEMSDSFLLQVPTLAELESKRTTYEDMLRSHNEPVQPYAILVGTLRRADYSYAVVNNHVYSMSSPLHAIDLCFKVYKIMRVGFSKLSFDAYKFLALHVYKNNEGSYNTNVGSLSELLGGRDLKRNLDLREFSLLKHIIDGSRQPFEAFSTEKKRFAIFREESILNDPEQFKIGERAIQKFLPGATRASLTFEPVFAVHIPLMRSLQIFFQVPGVYEAAKAYIAELDQGKTITNYRQGLTWQKFYSQFAAQHEDYFDLEVFIDDLQTGNGMGSAAGVQKLCGVFARCPSLPPHLVNKMYSIFATTIFYSRHREEFGNQCVFCKLIEELGILHDEGLRIVINGEEKTLFFALTQLIGDNLALNCTCGFSKSFTATHYCRCCTATANECKALTREVPALVRTHEAYDSAFQNRIINELHPHQGVIEKCEFNKAPIFKIGNNHYGDVMHDIGEGVCDYTLGGVLYNLINKDECFTIDDFNKRLEDFDFGPHETNIPRKIKFQKCKDKKKRGKQGKIRLKQSAAEMLCLTRNLGLIIGDLVPEDNENWKLYLKLRQIVDIVTAPSFTQYDSTRLEYLVSKHNELYIRKVGPLKPKMHFMTHYPRLMLENGPLINSWGMPFERKNKELKTEVDCETRAYFAGVEVKECVQRISHVQIFGKKFSEKTIFLADITDDGEPYFGEIQGVFDVSGKVCIIASMLQTLYFHEHRHAYKMSGKVLETRAIYIDDVPRIGPMLRVDYSNGFYLSCRYGF</sequence>
<reference evidence="1" key="1">
    <citation type="submission" date="2023-04" db="EMBL/GenBank/DDBJ databases">
        <title>A chromosome-level genome assembly of the parasitoid wasp Eretmocerus hayati.</title>
        <authorList>
            <person name="Zhong Y."/>
            <person name="Liu S."/>
            <person name="Liu Y."/>
        </authorList>
    </citation>
    <scope>NUCLEOTIDE SEQUENCE</scope>
    <source>
        <strain evidence="1">ZJU_SS_LIU_2023</strain>
    </source>
</reference>
<organism evidence="1 2">
    <name type="scientific">Eretmocerus hayati</name>
    <dbReference type="NCBI Taxonomy" id="131215"/>
    <lineage>
        <taxon>Eukaryota</taxon>
        <taxon>Metazoa</taxon>
        <taxon>Ecdysozoa</taxon>
        <taxon>Arthropoda</taxon>
        <taxon>Hexapoda</taxon>
        <taxon>Insecta</taxon>
        <taxon>Pterygota</taxon>
        <taxon>Neoptera</taxon>
        <taxon>Endopterygota</taxon>
        <taxon>Hymenoptera</taxon>
        <taxon>Apocrita</taxon>
        <taxon>Proctotrupomorpha</taxon>
        <taxon>Chalcidoidea</taxon>
        <taxon>Aphelinidae</taxon>
        <taxon>Aphelininae</taxon>
        <taxon>Eretmocerus</taxon>
    </lineage>
</organism>
<protein>
    <submittedName>
        <fullName evidence="1">Uncharacterized protein</fullName>
    </submittedName>
</protein>
<dbReference type="Proteomes" id="UP001239111">
    <property type="component" value="Chromosome 1"/>
</dbReference>
<comment type="caution">
    <text evidence="1">The sequence shown here is derived from an EMBL/GenBank/DDBJ whole genome shotgun (WGS) entry which is preliminary data.</text>
</comment>
<keyword evidence="2" id="KW-1185">Reference proteome</keyword>
<dbReference type="EMBL" id="CM056741">
    <property type="protein sequence ID" value="KAJ8684955.1"/>
    <property type="molecule type" value="Genomic_DNA"/>
</dbReference>
<gene>
    <name evidence="1" type="ORF">QAD02_020748</name>
</gene>
<name>A0ACC2PMX7_9HYME</name>